<evidence type="ECO:0000313" key="1">
    <source>
        <dbReference type="EMBL" id="KAI3711624.1"/>
    </source>
</evidence>
<proteinExistence type="predicted"/>
<reference evidence="1 2" key="2">
    <citation type="journal article" date="2022" name="Mol. Ecol. Resour.">
        <title>The genomes of chicory, endive, great burdock and yacon provide insights into Asteraceae paleo-polyploidization history and plant inulin production.</title>
        <authorList>
            <person name="Fan W."/>
            <person name="Wang S."/>
            <person name="Wang H."/>
            <person name="Wang A."/>
            <person name="Jiang F."/>
            <person name="Liu H."/>
            <person name="Zhao H."/>
            <person name="Xu D."/>
            <person name="Zhang Y."/>
        </authorList>
    </citation>
    <scope>NUCLEOTIDE SEQUENCE [LARGE SCALE GENOMIC DNA]</scope>
    <source>
        <strain evidence="2">cv. Yunnan</strain>
        <tissue evidence="1">Leaves</tissue>
    </source>
</reference>
<reference evidence="2" key="1">
    <citation type="journal article" date="2022" name="Mol. Ecol. Resour.">
        <title>The genomes of chicory, endive, great burdock and yacon provide insights into Asteraceae palaeo-polyploidization history and plant inulin production.</title>
        <authorList>
            <person name="Fan W."/>
            <person name="Wang S."/>
            <person name="Wang H."/>
            <person name="Wang A."/>
            <person name="Jiang F."/>
            <person name="Liu H."/>
            <person name="Zhao H."/>
            <person name="Xu D."/>
            <person name="Zhang Y."/>
        </authorList>
    </citation>
    <scope>NUCLEOTIDE SEQUENCE [LARGE SCALE GENOMIC DNA]</scope>
    <source>
        <strain evidence="2">cv. Yunnan</strain>
    </source>
</reference>
<comment type="caution">
    <text evidence="1">The sequence shown here is derived from an EMBL/GenBank/DDBJ whole genome shotgun (WGS) entry which is preliminary data.</text>
</comment>
<dbReference type="EMBL" id="CM042041">
    <property type="protein sequence ID" value="KAI3711624.1"/>
    <property type="molecule type" value="Genomic_DNA"/>
</dbReference>
<evidence type="ECO:0000313" key="2">
    <source>
        <dbReference type="Proteomes" id="UP001056120"/>
    </source>
</evidence>
<name>A0ACB9APQ9_9ASTR</name>
<organism evidence="1 2">
    <name type="scientific">Smallanthus sonchifolius</name>
    <dbReference type="NCBI Taxonomy" id="185202"/>
    <lineage>
        <taxon>Eukaryota</taxon>
        <taxon>Viridiplantae</taxon>
        <taxon>Streptophyta</taxon>
        <taxon>Embryophyta</taxon>
        <taxon>Tracheophyta</taxon>
        <taxon>Spermatophyta</taxon>
        <taxon>Magnoliopsida</taxon>
        <taxon>eudicotyledons</taxon>
        <taxon>Gunneridae</taxon>
        <taxon>Pentapetalae</taxon>
        <taxon>asterids</taxon>
        <taxon>campanulids</taxon>
        <taxon>Asterales</taxon>
        <taxon>Asteraceae</taxon>
        <taxon>Asteroideae</taxon>
        <taxon>Heliantheae alliance</taxon>
        <taxon>Millerieae</taxon>
        <taxon>Smallanthus</taxon>
    </lineage>
</organism>
<protein>
    <submittedName>
        <fullName evidence="1">Uncharacterized protein</fullName>
    </submittedName>
</protein>
<gene>
    <name evidence="1" type="ORF">L1987_70163</name>
</gene>
<accession>A0ACB9APQ9</accession>
<sequence length="81" mass="9030">MTNGRKSGRLAIKALSRFKNTYEDPIRIETDGRVHAMDAASQALDVYDVVDCTSIAAHIKKHPMQIPVLRVFAVIRGQLHS</sequence>
<dbReference type="Proteomes" id="UP001056120">
    <property type="component" value="Linkage Group LG24"/>
</dbReference>
<keyword evidence="2" id="KW-1185">Reference proteome</keyword>